<dbReference type="EMBL" id="BSOS01000013">
    <property type="protein sequence ID" value="GLR66206.1"/>
    <property type="molecule type" value="Genomic_DNA"/>
</dbReference>
<name>A0ABQ6A335_9PROT</name>
<proteinExistence type="predicted"/>
<dbReference type="InterPro" id="IPR039315">
    <property type="entry name" value="CheW"/>
</dbReference>
<protein>
    <submittedName>
        <fullName evidence="2">Chemotaxis protein CheW</fullName>
    </submittedName>
</protein>
<evidence type="ECO:0000259" key="1">
    <source>
        <dbReference type="PROSITE" id="PS50851"/>
    </source>
</evidence>
<dbReference type="SMART" id="SM00260">
    <property type="entry name" value="CheW"/>
    <property type="match status" value="1"/>
</dbReference>
<dbReference type="Gene3D" id="2.40.50.180">
    <property type="entry name" value="CheA-289, Domain 4"/>
    <property type="match status" value="1"/>
</dbReference>
<evidence type="ECO:0000313" key="3">
    <source>
        <dbReference type="Proteomes" id="UP001156641"/>
    </source>
</evidence>
<dbReference type="RefSeq" id="WP_284256875.1">
    <property type="nucleotide sequence ID" value="NZ_BSOS01000013.1"/>
</dbReference>
<comment type="caution">
    <text evidence="2">The sequence shown here is derived from an EMBL/GenBank/DDBJ whole genome shotgun (WGS) entry which is preliminary data.</text>
</comment>
<accession>A0ABQ6A335</accession>
<dbReference type="Pfam" id="PF01584">
    <property type="entry name" value="CheW"/>
    <property type="match status" value="1"/>
</dbReference>
<gene>
    <name evidence="2" type="primary">cheW_2</name>
    <name evidence="2" type="ORF">GCM10010909_08860</name>
</gene>
<reference evidence="3" key="1">
    <citation type="journal article" date="2019" name="Int. J. Syst. Evol. Microbiol.">
        <title>The Global Catalogue of Microorganisms (GCM) 10K type strain sequencing project: providing services to taxonomists for standard genome sequencing and annotation.</title>
        <authorList>
            <consortium name="The Broad Institute Genomics Platform"/>
            <consortium name="The Broad Institute Genome Sequencing Center for Infectious Disease"/>
            <person name="Wu L."/>
            <person name="Ma J."/>
        </authorList>
    </citation>
    <scope>NUCLEOTIDE SEQUENCE [LARGE SCALE GENOMIC DNA]</scope>
    <source>
        <strain evidence="3">NBRC 112502</strain>
    </source>
</reference>
<dbReference type="PROSITE" id="PS50851">
    <property type="entry name" value="CHEW"/>
    <property type="match status" value="1"/>
</dbReference>
<dbReference type="PANTHER" id="PTHR22617:SF23">
    <property type="entry name" value="CHEMOTAXIS PROTEIN CHEW"/>
    <property type="match status" value="1"/>
</dbReference>
<dbReference type="PANTHER" id="PTHR22617">
    <property type="entry name" value="CHEMOTAXIS SENSOR HISTIDINE KINASE-RELATED"/>
    <property type="match status" value="1"/>
</dbReference>
<feature type="domain" description="CheW-like" evidence="1">
    <location>
        <begin position="14"/>
        <end position="154"/>
    </location>
</feature>
<organism evidence="2 3">
    <name type="scientific">Acidocella aquatica</name>
    <dbReference type="NCBI Taxonomy" id="1922313"/>
    <lineage>
        <taxon>Bacteria</taxon>
        <taxon>Pseudomonadati</taxon>
        <taxon>Pseudomonadota</taxon>
        <taxon>Alphaproteobacteria</taxon>
        <taxon>Acetobacterales</taxon>
        <taxon>Acidocellaceae</taxon>
        <taxon>Acidocella</taxon>
    </lineage>
</organism>
<dbReference type="InterPro" id="IPR002545">
    <property type="entry name" value="CheW-lke_dom"/>
</dbReference>
<dbReference type="Gene3D" id="2.30.30.40">
    <property type="entry name" value="SH3 Domains"/>
    <property type="match status" value="1"/>
</dbReference>
<dbReference type="SUPFAM" id="SSF50341">
    <property type="entry name" value="CheW-like"/>
    <property type="match status" value="1"/>
</dbReference>
<evidence type="ECO:0000313" key="2">
    <source>
        <dbReference type="EMBL" id="GLR66206.1"/>
    </source>
</evidence>
<keyword evidence="3" id="KW-1185">Reference proteome</keyword>
<dbReference type="Proteomes" id="UP001156641">
    <property type="component" value="Unassembled WGS sequence"/>
</dbReference>
<dbReference type="InterPro" id="IPR036061">
    <property type="entry name" value="CheW-like_dom_sf"/>
</dbReference>
<sequence length="164" mass="17855">MNQIYRTATQPDRRSELLSVRIGAQEFAMDIRSIREIRGWIASTHLPHAPSYIKGMINLRGTVLVVIDLAERLGLPPQEPNAASVVVVVEDGDKTAGLLVDAVCDIITVTDDMRQTTPETGSNGPRQFIEGLIMLDSRIISTISIPAIMPDATALEQIPAVEPV</sequence>